<accession>A0A7C0U2R1</accession>
<dbReference type="Gene3D" id="2.10.260.10">
    <property type="match status" value="1"/>
</dbReference>
<dbReference type="Proteomes" id="UP000886289">
    <property type="component" value="Unassembled WGS sequence"/>
</dbReference>
<organism evidence="4">
    <name type="scientific">Desulfofervidus auxilii</name>
    <dbReference type="NCBI Taxonomy" id="1621989"/>
    <lineage>
        <taxon>Bacteria</taxon>
        <taxon>Pseudomonadati</taxon>
        <taxon>Thermodesulfobacteriota</taxon>
        <taxon>Candidatus Desulfofervidia</taxon>
        <taxon>Candidatus Desulfofervidales</taxon>
        <taxon>Candidatus Desulfofervidaceae</taxon>
        <taxon>Candidatus Desulfofervidus</taxon>
    </lineage>
</organism>
<evidence type="ECO:0000313" key="4">
    <source>
        <dbReference type="EMBL" id="HDD44354.1"/>
    </source>
</evidence>
<dbReference type="InterPro" id="IPR047976">
    <property type="entry name" value="Anti_VapB2-like"/>
</dbReference>
<dbReference type="PANTHER" id="PTHR37550">
    <property type="entry name" value="ANTITOXIN VAPB1"/>
    <property type="match status" value="1"/>
</dbReference>
<dbReference type="InterPro" id="IPR051734">
    <property type="entry name" value="VapB_TA_antitoxins"/>
</dbReference>
<proteinExistence type="inferred from homology"/>
<dbReference type="InterPro" id="IPR007159">
    <property type="entry name" value="SpoVT-AbrB_dom"/>
</dbReference>
<dbReference type="SMART" id="SM00966">
    <property type="entry name" value="SpoVT_AbrB"/>
    <property type="match status" value="1"/>
</dbReference>
<name>A0A7C0U2R1_DESA2</name>
<evidence type="ECO:0000256" key="2">
    <source>
        <dbReference type="PROSITE-ProRule" id="PRU01076"/>
    </source>
</evidence>
<sequence>MKTAKLFKNGRSQAVRLPKEFRFEGDEVYIKKIDEFVVLIPKKDKWDIAKKILIEIEDFTEEFMKNRNYPIQERELF</sequence>
<protein>
    <submittedName>
        <fullName evidence="4">Antitoxin</fullName>
    </submittedName>
</protein>
<comment type="caution">
    <text evidence="4">The sequence shown here is derived from an EMBL/GenBank/DDBJ whole genome shotgun (WGS) entry which is preliminary data.</text>
</comment>
<dbReference type="InterPro" id="IPR037914">
    <property type="entry name" value="SpoVT-AbrB_sf"/>
</dbReference>
<comment type="similarity">
    <text evidence="1">Belongs to the VapB family.</text>
</comment>
<evidence type="ECO:0000259" key="3">
    <source>
        <dbReference type="PROSITE" id="PS51740"/>
    </source>
</evidence>
<evidence type="ECO:0000256" key="1">
    <source>
        <dbReference type="ARBA" id="ARBA00007924"/>
    </source>
</evidence>
<dbReference type="PANTHER" id="PTHR37550:SF3">
    <property type="entry name" value="ANTITOXIN VAPB1"/>
    <property type="match status" value="1"/>
</dbReference>
<dbReference type="EMBL" id="DRBS01000222">
    <property type="protein sequence ID" value="HDD44354.1"/>
    <property type="molecule type" value="Genomic_DNA"/>
</dbReference>
<reference evidence="4" key="1">
    <citation type="journal article" date="2020" name="mSystems">
        <title>Genome- and Community-Level Interaction Insights into Carbon Utilization and Element Cycling Functions of Hydrothermarchaeota in Hydrothermal Sediment.</title>
        <authorList>
            <person name="Zhou Z."/>
            <person name="Liu Y."/>
            <person name="Xu W."/>
            <person name="Pan J."/>
            <person name="Luo Z.H."/>
            <person name="Li M."/>
        </authorList>
    </citation>
    <scope>NUCLEOTIDE SEQUENCE [LARGE SCALE GENOMIC DNA]</scope>
    <source>
        <strain evidence="4">HyVt-233</strain>
    </source>
</reference>
<dbReference type="NCBIfam" id="NF040493">
    <property type="entry name" value="TA_anti_VapB"/>
    <property type="match status" value="1"/>
</dbReference>
<dbReference type="GO" id="GO:0003677">
    <property type="term" value="F:DNA binding"/>
    <property type="evidence" value="ECO:0007669"/>
    <property type="project" value="UniProtKB-UniRule"/>
</dbReference>
<dbReference type="SUPFAM" id="SSF89447">
    <property type="entry name" value="AbrB/MazE/MraZ-like"/>
    <property type="match status" value="1"/>
</dbReference>
<feature type="domain" description="SpoVT-AbrB" evidence="3">
    <location>
        <begin position="4"/>
        <end position="44"/>
    </location>
</feature>
<keyword evidence="2" id="KW-0238">DNA-binding</keyword>
<dbReference type="Pfam" id="PF04014">
    <property type="entry name" value="MazE_antitoxin"/>
    <property type="match status" value="1"/>
</dbReference>
<dbReference type="PROSITE" id="PS51740">
    <property type="entry name" value="SPOVT_ABRB"/>
    <property type="match status" value="1"/>
</dbReference>
<gene>
    <name evidence="4" type="ORF">ENG63_05795</name>
</gene>
<dbReference type="AlphaFoldDB" id="A0A7C0U2R1"/>